<reference evidence="1 2" key="1">
    <citation type="submission" date="2016-10" db="EMBL/GenBank/DDBJ databases">
        <authorList>
            <person name="de Groot N.N."/>
        </authorList>
    </citation>
    <scope>NUCLEOTIDE SEQUENCE [LARGE SCALE GENOMIC DNA]</scope>
    <source>
        <strain evidence="1 2">R5</strain>
    </source>
</reference>
<dbReference type="Proteomes" id="UP000199245">
    <property type="component" value="Unassembled WGS sequence"/>
</dbReference>
<evidence type="ECO:0000313" key="1">
    <source>
        <dbReference type="EMBL" id="SDC02313.1"/>
    </source>
</evidence>
<dbReference type="EMBL" id="FMZW01000001">
    <property type="protein sequence ID" value="SDC02313.1"/>
    <property type="molecule type" value="Genomic_DNA"/>
</dbReference>
<name>A0A1G6I7G5_9BRAD</name>
<dbReference type="AlphaFoldDB" id="A0A1G6I7G5"/>
<dbReference type="RefSeq" id="WP_092077354.1">
    <property type="nucleotide sequence ID" value="NZ_FMZW01000001.1"/>
</dbReference>
<evidence type="ECO:0008006" key="3">
    <source>
        <dbReference type="Google" id="ProtNLM"/>
    </source>
</evidence>
<protein>
    <recommendedName>
        <fullName evidence="3">DUF2513 domain-containing protein</fullName>
    </recommendedName>
</protein>
<proteinExistence type="predicted"/>
<evidence type="ECO:0000313" key="2">
    <source>
        <dbReference type="Proteomes" id="UP000199245"/>
    </source>
</evidence>
<gene>
    <name evidence="1" type="ORF">SAMN05216337_100147</name>
</gene>
<accession>A0A1G6I7G5</accession>
<organism evidence="1 2">
    <name type="scientific">Bradyrhizobium brasilense</name>
    <dbReference type="NCBI Taxonomy" id="1419277"/>
    <lineage>
        <taxon>Bacteria</taxon>
        <taxon>Pseudomonadati</taxon>
        <taxon>Pseudomonadota</taxon>
        <taxon>Alphaproteobacteria</taxon>
        <taxon>Hyphomicrobiales</taxon>
        <taxon>Nitrobacteraceae</taxon>
        <taxon>Bradyrhizobium</taxon>
    </lineage>
</organism>
<sequence length="138" mass="14674">MSEADVSKIDEHMALVARVIAKFVSTGLSVHDIDSRGADRFLGAPVNQNDFIAVLRWMLKENLIHSEAVNEAGRGAVLMVRHAQLSAKGLAVVRQELSAGDTIEKRIEKADAGGKDWSGIGDLIGGIAGGFYKSLGST</sequence>